<sequence length="126" mass="13959">MNLVSAYRTSRIKRLARAWAKLVTTHHHEGVEVQLSSARDLVENVGEMSAFVGQQTGMIEKLQREKVSRDRALGDALENSDKLEKEKIAVGEELAAVKKELAAAKRKAAVLGFQVKKFLELQGSKS</sequence>
<organism evidence="1 2">
    <name type="scientific">Tetraparma gracilis</name>
    <dbReference type="NCBI Taxonomy" id="2962635"/>
    <lineage>
        <taxon>Eukaryota</taxon>
        <taxon>Sar</taxon>
        <taxon>Stramenopiles</taxon>
        <taxon>Ochrophyta</taxon>
        <taxon>Bolidophyceae</taxon>
        <taxon>Parmales</taxon>
        <taxon>Triparmaceae</taxon>
        <taxon>Tetraparma</taxon>
    </lineage>
</organism>
<proteinExistence type="predicted"/>
<evidence type="ECO:0000313" key="1">
    <source>
        <dbReference type="EMBL" id="GMI38861.1"/>
    </source>
</evidence>
<protein>
    <submittedName>
        <fullName evidence="1">Uncharacterized protein</fullName>
    </submittedName>
</protein>
<comment type="caution">
    <text evidence="1">The sequence shown here is derived from an EMBL/GenBank/DDBJ whole genome shotgun (WGS) entry which is preliminary data.</text>
</comment>
<name>A0ABQ6N3P9_9STRA</name>
<reference evidence="1 2" key="1">
    <citation type="journal article" date="2023" name="Commun. Biol.">
        <title>Genome analysis of Parmales, the sister group of diatoms, reveals the evolutionary specialization of diatoms from phago-mixotrophs to photoautotrophs.</title>
        <authorList>
            <person name="Ban H."/>
            <person name="Sato S."/>
            <person name="Yoshikawa S."/>
            <person name="Yamada K."/>
            <person name="Nakamura Y."/>
            <person name="Ichinomiya M."/>
            <person name="Sato N."/>
            <person name="Blanc-Mathieu R."/>
            <person name="Endo H."/>
            <person name="Kuwata A."/>
            <person name="Ogata H."/>
        </authorList>
    </citation>
    <scope>NUCLEOTIDE SEQUENCE [LARGE SCALE GENOMIC DNA]</scope>
</reference>
<dbReference type="EMBL" id="BRYB01002053">
    <property type="protein sequence ID" value="GMI38861.1"/>
    <property type="molecule type" value="Genomic_DNA"/>
</dbReference>
<keyword evidence="2" id="KW-1185">Reference proteome</keyword>
<dbReference type="Proteomes" id="UP001165060">
    <property type="component" value="Unassembled WGS sequence"/>
</dbReference>
<accession>A0ABQ6N3P9</accession>
<evidence type="ECO:0000313" key="2">
    <source>
        <dbReference type="Proteomes" id="UP001165060"/>
    </source>
</evidence>
<gene>
    <name evidence="1" type="ORF">TeGR_g11903</name>
</gene>